<keyword evidence="1" id="KW-0812">Transmembrane</keyword>
<proteinExistence type="predicted"/>
<organism evidence="2 3">
    <name type="scientific">Candidatus Borkfalkia avicola</name>
    <dbReference type="NCBI Taxonomy" id="2838503"/>
    <lineage>
        <taxon>Bacteria</taxon>
        <taxon>Bacillati</taxon>
        <taxon>Bacillota</taxon>
        <taxon>Clostridia</taxon>
        <taxon>Christensenellales</taxon>
        <taxon>Christensenellaceae</taxon>
        <taxon>Candidatus Borkfalkia</taxon>
    </lineage>
</organism>
<reference evidence="2" key="2">
    <citation type="submission" date="2021-04" db="EMBL/GenBank/DDBJ databases">
        <authorList>
            <person name="Gilroy R."/>
        </authorList>
    </citation>
    <scope>NUCLEOTIDE SEQUENCE</scope>
    <source>
        <strain evidence="2">CHK192-19661</strain>
    </source>
</reference>
<feature type="transmembrane region" description="Helical" evidence="1">
    <location>
        <begin position="153"/>
        <end position="177"/>
    </location>
</feature>
<dbReference type="EMBL" id="DXCF01000042">
    <property type="protein sequence ID" value="HIZ10453.1"/>
    <property type="molecule type" value="Genomic_DNA"/>
</dbReference>
<feature type="transmembrane region" description="Helical" evidence="1">
    <location>
        <begin position="473"/>
        <end position="495"/>
    </location>
</feature>
<gene>
    <name evidence="2" type="ORF">H9726_08210</name>
</gene>
<dbReference type="Proteomes" id="UP000824025">
    <property type="component" value="Unassembled WGS sequence"/>
</dbReference>
<feature type="transmembrane region" description="Helical" evidence="1">
    <location>
        <begin position="70"/>
        <end position="86"/>
    </location>
</feature>
<evidence type="ECO:0000313" key="3">
    <source>
        <dbReference type="Proteomes" id="UP000824025"/>
    </source>
</evidence>
<keyword evidence="1" id="KW-1133">Transmembrane helix</keyword>
<feature type="transmembrane region" description="Helical" evidence="1">
    <location>
        <begin position="117"/>
        <end position="141"/>
    </location>
</feature>
<feature type="transmembrane region" description="Helical" evidence="1">
    <location>
        <begin position="399"/>
        <end position="423"/>
    </location>
</feature>
<keyword evidence="1" id="KW-0472">Membrane</keyword>
<feature type="transmembrane region" description="Helical" evidence="1">
    <location>
        <begin position="189"/>
        <end position="210"/>
    </location>
</feature>
<sequence length="527" mass="55428">MRAKWLILLKVQLTGLLGINKAKHSDDARVKRRTAGGIAAVCIVGFVILFYAALIAVGFCLQGLGKNLPALSVALSSLIVFIFTLFQGRNLLFSAKDYDAVMSLPVSHGEIILSRLLCAYLSNLAFALAIALPVHVVYFVFEGFSPGVFGTALLASLLSPVLPLTLGAALSVLAAGLTARMKHRNLLQTLLAVAFFVAAMVASFSFSFSANAGENGPDLSAMFGVLVGKMYPPALLVDKTVSGDAVWGIFAFAGISLAAGALFVAIVSLFFAKINTALLSRASRAGYRTKDVRASSAFSALAKKEFKRLVSGPAYLLNGCCGILILLLFAAVLPFVNLQSAFDIPAEEYAEVLAVFANMGAGLSVMLIAMSCPSASALSLEGSSRAQMLSMPLSARSILLSKCVPTFCIDCTGGLLFALSFGFKMQAGAANWAALLLTPPVFAAFIALAGIWLNVKFPKYDWTTETQAVKSSVPVFVTVFGGMLFGMAVMVPAAFFGALPALVACALAAALCVPLFLSLKRADLRMN</sequence>
<feature type="transmembrane region" description="Helical" evidence="1">
    <location>
        <begin position="314"/>
        <end position="336"/>
    </location>
</feature>
<protein>
    <submittedName>
        <fullName evidence="2">Uncharacterized protein</fullName>
    </submittedName>
</protein>
<feature type="transmembrane region" description="Helical" evidence="1">
    <location>
        <begin position="356"/>
        <end position="378"/>
    </location>
</feature>
<feature type="transmembrane region" description="Helical" evidence="1">
    <location>
        <begin position="429"/>
        <end position="453"/>
    </location>
</feature>
<evidence type="ECO:0000313" key="2">
    <source>
        <dbReference type="EMBL" id="HIZ10453.1"/>
    </source>
</evidence>
<feature type="transmembrane region" description="Helical" evidence="1">
    <location>
        <begin position="501"/>
        <end position="519"/>
    </location>
</feature>
<feature type="transmembrane region" description="Helical" evidence="1">
    <location>
        <begin position="245"/>
        <end position="271"/>
    </location>
</feature>
<evidence type="ECO:0000256" key="1">
    <source>
        <dbReference type="SAM" id="Phobius"/>
    </source>
</evidence>
<comment type="caution">
    <text evidence="2">The sequence shown here is derived from an EMBL/GenBank/DDBJ whole genome shotgun (WGS) entry which is preliminary data.</text>
</comment>
<feature type="transmembrane region" description="Helical" evidence="1">
    <location>
        <begin position="38"/>
        <end position="64"/>
    </location>
</feature>
<reference evidence="2" key="1">
    <citation type="journal article" date="2021" name="PeerJ">
        <title>Extensive microbial diversity within the chicken gut microbiome revealed by metagenomics and culture.</title>
        <authorList>
            <person name="Gilroy R."/>
            <person name="Ravi A."/>
            <person name="Getino M."/>
            <person name="Pursley I."/>
            <person name="Horton D.L."/>
            <person name="Alikhan N.F."/>
            <person name="Baker D."/>
            <person name="Gharbi K."/>
            <person name="Hall N."/>
            <person name="Watson M."/>
            <person name="Adriaenssens E.M."/>
            <person name="Foster-Nyarko E."/>
            <person name="Jarju S."/>
            <person name="Secka A."/>
            <person name="Antonio M."/>
            <person name="Oren A."/>
            <person name="Chaudhuri R.R."/>
            <person name="La Ragione R."/>
            <person name="Hildebrand F."/>
            <person name="Pallen M.J."/>
        </authorList>
    </citation>
    <scope>NUCLEOTIDE SEQUENCE</scope>
    <source>
        <strain evidence="2">CHK192-19661</strain>
    </source>
</reference>
<name>A0A9D2IJA7_9FIRM</name>
<accession>A0A9D2IJA7</accession>
<dbReference type="AlphaFoldDB" id="A0A9D2IJA7"/>